<feature type="chain" id="PRO_5042944007" evidence="1">
    <location>
        <begin position="18"/>
        <end position="96"/>
    </location>
</feature>
<comment type="caution">
    <text evidence="2">The sequence shown here is derived from an EMBL/GenBank/DDBJ whole genome shotgun (WGS) entry which is preliminary data.</text>
</comment>
<organism evidence="2 3">
    <name type="scientific">Stephania cephalantha</name>
    <dbReference type="NCBI Taxonomy" id="152367"/>
    <lineage>
        <taxon>Eukaryota</taxon>
        <taxon>Viridiplantae</taxon>
        <taxon>Streptophyta</taxon>
        <taxon>Embryophyta</taxon>
        <taxon>Tracheophyta</taxon>
        <taxon>Spermatophyta</taxon>
        <taxon>Magnoliopsida</taxon>
        <taxon>Ranunculales</taxon>
        <taxon>Menispermaceae</taxon>
        <taxon>Menispermoideae</taxon>
        <taxon>Cissampelideae</taxon>
        <taxon>Stephania</taxon>
    </lineage>
</organism>
<reference evidence="2 3" key="1">
    <citation type="submission" date="2024-01" db="EMBL/GenBank/DDBJ databases">
        <title>Genome assemblies of Stephania.</title>
        <authorList>
            <person name="Yang L."/>
        </authorList>
    </citation>
    <scope>NUCLEOTIDE SEQUENCE [LARGE SCALE GENOMIC DNA]</scope>
    <source>
        <strain evidence="2">JXDWG</strain>
        <tissue evidence="2">Leaf</tissue>
    </source>
</reference>
<dbReference type="EMBL" id="JBBNAG010000003">
    <property type="protein sequence ID" value="KAK9148598.1"/>
    <property type="molecule type" value="Genomic_DNA"/>
</dbReference>
<evidence type="ECO:0000313" key="2">
    <source>
        <dbReference type="EMBL" id="KAK9148598.1"/>
    </source>
</evidence>
<accession>A0AAP0PL07</accession>
<dbReference type="AlphaFoldDB" id="A0AAP0PL07"/>
<evidence type="ECO:0000313" key="3">
    <source>
        <dbReference type="Proteomes" id="UP001419268"/>
    </source>
</evidence>
<name>A0AAP0PL07_9MAGN</name>
<feature type="signal peptide" evidence="1">
    <location>
        <begin position="1"/>
        <end position="17"/>
    </location>
</feature>
<dbReference type="Proteomes" id="UP001419268">
    <property type="component" value="Unassembled WGS sequence"/>
</dbReference>
<protein>
    <submittedName>
        <fullName evidence="2">Uncharacterized protein</fullName>
    </submittedName>
</protein>
<sequence>MSLGRLLLMTIMRCCQSMAIDSMAIDESTSRMHRLPCSHFVEGTKKEELEIEAHTLGNNWNLCPVEMRVRIKIDGKQWMLPINNDWKIQNKVSISI</sequence>
<evidence type="ECO:0000256" key="1">
    <source>
        <dbReference type="SAM" id="SignalP"/>
    </source>
</evidence>
<keyword evidence="3" id="KW-1185">Reference proteome</keyword>
<gene>
    <name evidence="2" type="ORF">Scep_007355</name>
</gene>
<keyword evidence="1" id="KW-0732">Signal</keyword>
<proteinExistence type="predicted"/>